<evidence type="ECO:0000256" key="9">
    <source>
        <dbReference type="ARBA" id="ARBA00023054"/>
    </source>
</evidence>
<dbReference type="GO" id="GO:0008569">
    <property type="term" value="F:minus-end-directed microtubule motor activity"/>
    <property type="evidence" value="ECO:0007669"/>
    <property type="project" value="TreeGrafter"/>
</dbReference>
<dbReference type="GO" id="GO:0030286">
    <property type="term" value="C:dynein complex"/>
    <property type="evidence" value="ECO:0007669"/>
    <property type="project" value="UniProtKB-KW"/>
</dbReference>
<protein>
    <submittedName>
        <fullName evidence="15">Dynein heavy chain linker domain-containing protein</fullName>
    </submittedName>
</protein>
<keyword evidence="4" id="KW-0493">Microtubule</keyword>
<dbReference type="GO" id="GO:0005874">
    <property type="term" value="C:microtubule"/>
    <property type="evidence" value="ECO:0007669"/>
    <property type="project" value="UniProtKB-KW"/>
</dbReference>
<dbReference type="FunFam" id="1.10.287.2620:FF:000001">
    <property type="entry name" value="Cytoplasmic dynein heavy chain 1"/>
    <property type="match status" value="1"/>
</dbReference>
<keyword evidence="10" id="KW-0505">Motor protein</keyword>
<evidence type="ECO:0000313" key="14">
    <source>
        <dbReference type="Proteomes" id="UP000887577"/>
    </source>
</evidence>
<evidence type="ECO:0000259" key="13">
    <source>
        <dbReference type="Pfam" id="PF08393"/>
    </source>
</evidence>
<evidence type="ECO:0000256" key="6">
    <source>
        <dbReference type="ARBA" id="ARBA00022741"/>
    </source>
</evidence>
<evidence type="ECO:0000256" key="5">
    <source>
        <dbReference type="ARBA" id="ARBA00022737"/>
    </source>
</evidence>
<dbReference type="WBParaSite" id="PSU_v2.g5791.t1">
    <property type="protein sequence ID" value="PSU_v2.g5791.t1"/>
    <property type="gene ID" value="PSU_v2.g5791"/>
</dbReference>
<keyword evidence="7" id="KW-0067">ATP-binding</keyword>
<keyword evidence="14" id="KW-1185">Reference proteome</keyword>
<keyword evidence="5" id="KW-0677">Repeat</keyword>
<proteinExistence type="inferred from homology"/>
<evidence type="ECO:0000256" key="4">
    <source>
        <dbReference type="ARBA" id="ARBA00022701"/>
    </source>
</evidence>
<evidence type="ECO:0000256" key="3">
    <source>
        <dbReference type="ARBA" id="ARBA00022490"/>
    </source>
</evidence>
<dbReference type="AlphaFoldDB" id="A0A914Z0Y4"/>
<keyword evidence="8" id="KW-0243">Dynein</keyword>
<evidence type="ECO:0000256" key="10">
    <source>
        <dbReference type="ARBA" id="ARBA00023175"/>
    </source>
</evidence>
<dbReference type="GO" id="GO:0051959">
    <property type="term" value="F:dynein light intermediate chain binding"/>
    <property type="evidence" value="ECO:0007669"/>
    <property type="project" value="InterPro"/>
</dbReference>
<feature type="coiled-coil region" evidence="12">
    <location>
        <begin position="69"/>
        <end position="113"/>
    </location>
</feature>
<dbReference type="GO" id="GO:0060294">
    <property type="term" value="P:cilium movement involved in cell motility"/>
    <property type="evidence" value="ECO:0007669"/>
    <property type="project" value="TreeGrafter"/>
</dbReference>
<dbReference type="Gene3D" id="1.10.287.2620">
    <property type="match status" value="1"/>
</dbReference>
<dbReference type="InterPro" id="IPR026983">
    <property type="entry name" value="DHC"/>
</dbReference>
<evidence type="ECO:0000256" key="12">
    <source>
        <dbReference type="SAM" id="Coils"/>
    </source>
</evidence>
<dbReference type="InterPro" id="IPR009078">
    <property type="entry name" value="Ferritin-like_SF"/>
</dbReference>
<comment type="similarity">
    <text evidence="2">Belongs to the dynein heavy chain family.</text>
</comment>
<keyword evidence="6" id="KW-0547">Nucleotide-binding</keyword>
<reference evidence="15" key="1">
    <citation type="submission" date="2022-11" db="UniProtKB">
        <authorList>
            <consortium name="WormBaseParasite"/>
        </authorList>
    </citation>
    <scope>IDENTIFICATION</scope>
</reference>
<feature type="domain" description="Dynein heavy chain linker" evidence="13">
    <location>
        <begin position="149"/>
        <end position="305"/>
    </location>
</feature>
<accession>A0A914Z0Y4</accession>
<dbReference type="Pfam" id="PF08393">
    <property type="entry name" value="DHC_N2"/>
    <property type="match status" value="1"/>
</dbReference>
<dbReference type="InterPro" id="IPR013602">
    <property type="entry name" value="Dynein_heavy_linker"/>
</dbReference>
<evidence type="ECO:0000256" key="2">
    <source>
        <dbReference type="ARBA" id="ARBA00008887"/>
    </source>
</evidence>
<evidence type="ECO:0000256" key="11">
    <source>
        <dbReference type="ARBA" id="ARBA00023212"/>
    </source>
</evidence>
<keyword evidence="11" id="KW-0206">Cytoskeleton</keyword>
<dbReference type="GO" id="GO:0005524">
    <property type="term" value="F:ATP binding"/>
    <property type="evidence" value="ECO:0007669"/>
    <property type="project" value="UniProtKB-KW"/>
</dbReference>
<evidence type="ECO:0000256" key="1">
    <source>
        <dbReference type="ARBA" id="ARBA00004245"/>
    </source>
</evidence>
<dbReference type="GO" id="GO:0045505">
    <property type="term" value="F:dynein intermediate chain binding"/>
    <property type="evidence" value="ECO:0007669"/>
    <property type="project" value="InterPro"/>
</dbReference>
<dbReference type="SUPFAM" id="SSF47240">
    <property type="entry name" value="Ferritin-like"/>
    <property type="match status" value="1"/>
</dbReference>
<sequence>MFSETQSEANPFIEHFNLTELTLLRYYQASRASHRLSHLAKLIWERLQVDRNLIEKSVMEKSSAMFYEAEMLERELKICMKKYRLFQNNFTVIRQLSMRFQEISEALNRLETDFPVLNNQLILLSMEPITIDIPTLAQQCRVFYESSTLHAEILACDEIYMNTKVQDVNCEDVTVTLENINDSFTKVNVTLDSHTDDPTKDFLTQLISKIEKTVKILFETLPLVKALKSEGMKQRHWENLLSEAERSEEVRDKLLVKDLIGLNLTEKAKKCEEIVIVAGKELNLEKGLEKMKEQWKDFEIQFDETQVTF</sequence>
<comment type="subcellular location">
    <subcellularLocation>
        <location evidence="1">Cytoplasm</location>
        <location evidence="1">Cytoskeleton</location>
    </subcellularLocation>
</comment>
<evidence type="ECO:0000313" key="15">
    <source>
        <dbReference type="WBParaSite" id="PSU_v2.g5791.t1"/>
    </source>
</evidence>
<organism evidence="14 15">
    <name type="scientific">Panagrolaimus superbus</name>
    <dbReference type="NCBI Taxonomy" id="310955"/>
    <lineage>
        <taxon>Eukaryota</taxon>
        <taxon>Metazoa</taxon>
        <taxon>Ecdysozoa</taxon>
        <taxon>Nematoda</taxon>
        <taxon>Chromadorea</taxon>
        <taxon>Rhabditida</taxon>
        <taxon>Tylenchina</taxon>
        <taxon>Panagrolaimomorpha</taxon>
        <taxon>Panagrolaimoidea</taxon>
        <taxon>Panagrolaimidae</taxon>
        <taxon>Panagrolaimus</taxon>
    </lineage>
</organism>
<dbReference type="PANTHER" id="PTHR10676">
    <property type="entry name" value="DYNEIN HEAVY CHAIN FAMILY PROTEIN"/>
    <property type="match status" value="1"/>
</dbReference>
<keyword evidence="9 12" id="KW-0175">Coiled coil</keyword>
<dbReference type="GO" id="GO:0097729">
    <property type="term" value="C:9+2 motile cilium"/>
    <property type="evidence" value="ECO:0007669"/>
    <property type="project" value="TreeGrafter"/>
</dbReference>
<name>A0A914Z0Y4_9BILA</name>
<evidence type="ECO:0000256" key="8">
    <source>
        <dbReference type="ARBA" id="ARBA00023017"/>
    </source>
</evidence>
<dbReference type="Proteomes" id="UP000887577">
    <property type="component" value="Unplaced"/>
</dbReference>
<keyword evidence="3" id="KW-0963">Cytoplasm</keyword>
<evidence type="ECO:0000256" key="7">
    <source>
        <dbReference type="ARBA" id="ARBA00022840"/>
    </source>
</evidence>